<organism evidence="1">
    <name type="scientific">viral metagenome</name>
    <dbReference type="NCBI Taxonomy" id="1070528"/>
    <lineage>
        <taxon>unclassified sequences</taxon>
        <taxon>metagenomes</taxon>
        <taxon>organismal metagenomes</taxon>
    </lineage>
</organism>
<name>A0A2V0RB33_9ZZZZ</name>
<evidence type="ECO:0000313" key="1">
    <source>
        <dbReference type="EMBL" id="GBH22324.1"/>
    </source>
</evidence>
<accession>A0A2V0RB33</accession>
<proteinExistence type="predicted"/>
<protein>
    <submittedName>
        <fullName evidence="1">Uncharacterized protein</fullName>
    </submittedName>
</protein>
<sequence>MFFERLTLSATGSKRSIEDAISREGEEPTSVICDSFQLGGDCSGEALQANSGSGGAFWAARAIPLGFRLFAGSCTVEYGLCSTAISECWTPTSTYIVIGATPSGGAYYCAVQEMAEAVVVSTTSKPAILFAECSDAAISFVIHLTRAPRCVSACRCARVQVHYICNHTCSGTALIAVVRVGNAACISEGRMSAENSYTLESIAEQYFSCRTDDGVSHLTSTRLTAGSTDCTAVAEWKVPNTSQYRWVFDNCHESKAYPCR</sequence>
<reference evidence="1" key="1">
    <citation type="submission" date="2017-04" db="EMBL/GenBank/DDBJ databases">
        <title>Unveiling RNA virosphere associated with marine microorganisms.</title>
        <authorList>
            <person name="Urayama S."/>
            <person name="Takaki Y."/>
            <person name="Nishi S."/>
            <person name="Yoshida Y."/>
            <person name="Deguchi S."/>
            <person name="Takai K."/>
            <person name="Nunoura T."/>
        </authorList>
    </citation>
    <scope>NUCLEOTIDE SEQUENCE</scope>
</reference>
<dbReference type="AlphaFoldDB" id="A0A2V0RB33"/>
<dbReference type="EMBL" id="BDQB01000212">
    <property type="protein sequence ID" value="GBH22324.1"/>
    <property type="molecule type" value="Genomic_RNA"/>
</dbReference>
<comment type="caution">
    <text evidence="1">The sequence shown here is derived from an EMBL/GenBank/DDBJ whole genome shotgun (WGS) entry which is preliminary data.</text>
</comment>